<dbReference type="GO" id="GO:0042025">
    <property type="term" value="C:host cell nucleus"/>
    <property type="evidence" value="ECO:0007669"/>
    <property type="project" value="UniProtKB-SubCell"/>
</dbReference>
<dbReference type="GO" id="GO:0006351">
    <property type="term" value="P:DNA-templated transcription"/>
    <property type="evidence" value="ECO:0007669"/>
    <property type="project" value="InterPro"/>
</dbReference>
<evidence type="ECO:0000256" key="20">
    <source>
        <dbReference type="ARBA" id="ARBA00022741"/>
    </source>
</evidence>
<evidence type="ECO:0000256" key="9">
    <source>
        <dbReference type="ARBA" id="ARBA00022488"/>
    </source>
</evidence>
<dbReference type="GeneID" id="65102932"/>
<protein>
    <recommendedName>
        <fullName evidence="6">Genome polyprotein</fullName>
    </recommendedName>
</protein>
<keyword evidence="18" id="KW-0808">Transferase</keyword>
<accession>A0A4Y6JKU6</accession>
<evidence type="ECO:0000259" key="42">
    <source>
        <dbReference type="PROSITE" id="PS51744"/>
    </source>
</evidence>
<keyword evidence="26" id="KW-0693">Viral RNA replication</keyword>
<dbReference type="PROSITE" id="PS51744">
    <property type="entry name" value="HC_PRO_CPD"/>
    <property type="match status" value="1"/>
</dbReference>
<dbReference type="Pfam" id="PF00680">
    <property type="entry name" value="RdRP_1"/>
    <property type="match status" value="1"/>
</dbReference>
<dbReference type="InterPro" id="IPR027417">
    <property type="entry name" value="P-loop_NTPase"/>
</dbReference>
<evidence type="ECO:0000256" key="28">
    <source>
        <dbReference type="ARBA" id="ARBA00029399"/>
    </source>
</evidence>
<name>A0A4Y6JKU6_9POTV</name>
<keyword evidence="16" id="KW-1090">Inhibition of host innate immune response by virus</keyword>
<dbReference type="SMART" id="SM00490">
    <property type="entry name" value="HELICc"/>
    <property type="match status" value="1"/>
</dbReference>
<dbReference type="PROSITE" id="PS51871">
    <property type="entry name" value="PV_P1_PRO"/>
    <property type="match status" value="1"/>
</dbReference>
<dbReference type="InterPro" id="IPR001592">
    <property type="entry name" value="Poty_coat"/>
</dbReference>
<dbReference type="InterPro" id="IPR039560">
    <property type="entry name" value="Potyvirid-P3"/>
</dbReference>
<dbReference type="InterPro" id="IPR043128">
    <property type="entry name" value="Rev_trsase/Diguanyl_cyclase"/>
</dbReference>
<evidence type="ECO:0000256" key="23">
    <source>
        <dbReference type="ARBA" id="ARBA00022807"/>
    </source>
</evidence>
<dbReference type="GO" id="GO:0005524">
    <property type="term" value="F:ATP binding"/>
    <property type="evidence" value="ECO:0007669"/>
    <property type="project" value="UniProtKB-KW"/>
</dbReference>
<keyword evidence="10" id="KW-1139">Helical capsid protein</keyword>
<dbReference type="Pfam" id="PF00271">
    <property type="entry name" value="Helicase_C"/>
    <property type="match status" value="1"/>
</dbReference>
<dbReference type="Pfam" id="PF00851">
    <property type="entry name" value="Peptidase_C6"/>
    <property type="match status" value="1"/>
</dbReference>
<evidence type="ECO:0000256" key="32">
    <source>
        <dbReference type="ARBA" id="ARBA00034080"/>
    </source>
</evidence>
<feature type="domain" description="Peptidase C4" evidence="41">
    <location>
        <begin position="2035"/>
        <end position="2251"/>
    </location>
</feature>
<dbReference type="GO" id="GO:0003968">
    <property type="term" value="F:RNA-directed RNA polymerase activity"/>
    <property type="evidence" value="ECO:0007669"/>
    <property type="project" value="UniProtKB-KW"/>
</dbReference>
<feature type="transmembrane region" description="Helical" evidence="37">
    <location>
        <begin position="1013"/>
        <end position="1037"/>
    </location>
</feature>
<dbReference type="GO" id="GO:0006508">
    <property type="term" value="P:proteolysis"/>
    <property type="evidence" value="ECO:0007669"/>
    <property type="project" value="UniProtKB-KW"/>
</dbReference>
<proteinExistence type="inferred from homology"/>
<dbReference type="InterPro" id="IPR043504">
    <property type="entry name" value="Peptidase_S1_PA_chymotrypsin"/>
</dbReference>
<dbReference type="GO" id="GO:0019029">
    <property type="term" value="C:helical viral capsid"/>
    <property type="evidence" value="ECO:0007669"/>
    <property type="project" value="UniProtKB-KW"/>
</dbReference>
<dbReference type="Gene3D" id="2.40.10.10">
    <property type="entry name" value="Trypsin-like serine proteases"/>
    <property type="match status" value="2"/>
</dbReference>
<dbReference type="InterPro" id="IPR031159">
    <property type="entry name" value="HC_PRO_CPD_dom"/>
</dbReference>
<evidence type="ECO:0000256" key="29">
    <source>
        <dbReference type="ARBA" id="ARBA00029404"/>
    </source>
</evidence>
<feature type="domain" description="RdRp catalytic" evidence="38">
    <location>
        <begin position="2521"/>
        <end position="2645"/>
    </location>
</feature>
<evidence type="ECO:0000256" key="26">
    <source>
        <dbReference type="ARBA" id="ARBA00022953"/>
    </source>
</evidence>
<dbReference type="InterPro" id="IPR001456">
    <property type="entry name" value="HC-pro"/>
</dbReference>
<comment type="function">
    <text evidence="28">Has RNA-binding and proteolytic activities.</text>
</comment>
<dbReference type="Gene3D" id="3.30.70.270">
    <property type="match status" value="1"/>
</dbReference>
<evidence type="ECO:0000256" key="24">
    <source>
        <dbReference type="ARBA" id="ARBA00022840"/>
    </source>
</evidence>
<keyword evidence="22" id="KW-0347">Helicase</keyword>
<keyword evidence="25" id="KW-0946">Virion</keyword>
<dbReference type="InterPro" id="IPR001205">
    <property type="entry name" value="RNA-dir_pol_C"/>
</dbReference>
<dbReference type="InterPro" id="IPR001650">
    <property type="entry name" value="Helicase_C-like"/>
</dbReference>
<keyword evidence="19" id="KW-0548">Nucleotidyltransferase</keyword>
<evidence type="ECO:0000256" key="31">
    <source>
        <dbReference type="ARBA" id="ARBA00029422"/>
    </source>
</evidence>
<evidence type="ECO:0000313" key="44">
    <source>
        <dbReference type="EMBL" id="QDF82349.1"/>
    </source>
</evidence>
<comment type="function">
    <text evidence="31">Has helicase activity. It may be involved in replication.</text>
</comment>
<dbReference type="GO" id="GO:0044161">
    <property type="term" value="C:host cell cytoplasmic vesicle"/>
    <property type="evidence" value="ECO:0007669"/>
    <property type="project" value="UniProtKB-SubCell"/>
</dbReference>
<dbReference type="PROSITE" id="PS50507">
    <property type="entry name" value="RDRP_SSRNA_POS"/>
    <property type="match status" value="1"/>
</dbReference>
<keyword evidence="23" id="KW-0788">Thiol protease</keyword>
<feature type="domain" description="Peptidase C6" evidence="42">
    <location>
        <begin position="610"/>
        <end position="732"/>
    </location>
</feature>
<keyword evidence="15" id="KW-0945">Host-virus interaction</keyword>
<evidence type="ECO:0000256" key="15">
    <source>
        <dbReference type="ARBA" id="ARBA00022581"/>
    </source>
</evidence>
<keyword evidence="17" id="KW-0645">Protease</keyword>
<dbReference type="KEGG" id="vg:65102932"/>
<dbReference type="SUPFAM" id="SSF56672">
    <property type="entry name" value="DNA/RNA polymerases"/>
    <property type="match status" value="1"/>
</dbReference>
<reference evidence="44 45" key="1">
    <citation type="journal article" date="2020" name="Arch. Virol.">
        <title>Costus stripe mosaic virus, a tentative new member of the genus Potyvirus.</title>
        <authorList>
            <person name="Alexandre M.A.V."/>
            <person name="Duarte L.M.L."/>
            <person name="Ramos-Gonzalez P.L."/>
            <person name="Chaves A.L.R."/>
            <person name="Harakava R."/>
            <person name="Rodrigues L.K."/>
            <person name="Chabi-Jesus C."/>
            <person name="Kitajima E.W."/>
        </authorList>
    </citation>
    <scope>NUCLEOTIDE SEQUENCE [LARGE SCALE GENOMIC DNA]</scope>
    <source>
        <strain evidence="44">BR1</strain>
    </source>
</reference>
<evidence type="ECO:0000256" key="21">
    <source>
        <dbReference type="ARBA" id="ARBA00022801"/>
    </source>
</evidence>
<feature type="active site" description="For helper component proteinase activity" evidence="35">
    <location>
        <position position="691"/>
    </location>
</feature>
<dbReference type="GO" id="GO:0005198">
    <property type="term" value="F:structural molecule activity"/>
    <property type="evidence" value="ECO:0007669"/>
    <property type="project" value="InterPro"/>
</dbReference>
<evidence type="ECO:0000256" key="2">
    <source>
        <dbReference type="ARBA" id="ARBA00001848"/>
    </source>
</evidence>
<evidence type="ECO:0000256" key="13">
    <source>
        <dbReference type="ARBA" id="ARBA00022561"/>
    </source>
</evidence>
<keyword evidence="20" id="KW-0547">Nucleotide-binding</keyword>
<evidence type="ECO:0000256" key="35">
    <source>
        <dbReference type="PROSITE-ProRule" id="PRU01080"/>
    </source>
</evidence>
<dbReference type="Pfam" id="PF00767">
    <property type="entry name" value="Poty_coat"/>
    <property type="match status" value="1"/>
</dbReference>
<dbReference type="GO" id="GO:0003723">
    <property type="term" value="F:RNA binding"/>
    <property type="evidence" value="ECO:0007669"/>
    <property type="project" value="InterPro"/>
</dbReference>
<keyword evidence="21" id="KW-0378">Hydrolase</keyword>
<evidence type="ECO:0000256" key="22">
    <source>
        <dbReference type="ARBA" id="ARBA00022806"/>
    </source>
</evidence>
<dbReference type="GO" id="GO:0004197">
    <property type="term" value="F:cysteine-type endopeptidase activity"/>
    <property type="evidence" value="ECO:0007669"/>
    <property type="project" value="InterPro"/>
</dbReference>
<dbReference type="Pfam" id="PF00270">
    <property type="entry name" value="DEAD"/>
    <property type="match status" value="1"/>
</dbReference>
<dbReference type="InterPro" id="IPR013648">
    <property type="entry name" value="PP_Potyviridae"/>
</dbReference>
<keyword evidence="14" id="KW-1048">Host nucleus</keyword>
<comment type="function">
    <text evidence="30">Involved in aphid transmission, cell-to-cell and systemis movement, encapsidation of the viral RNA and in the regulation of viral RNA amplification.</text>
</comment>
<feature type="domain" description="Helicase ATP-binding" evidence="39">
    <location>
        <begin position="1228"/>
        <end position="1380"/>
    </location>
</feature>
<dbReference type="PROSITE" id="PS51192">
    <property type="entry name" value="HELICASE_ATP_BIND_1"/>
    <property type="match status" value="1"/>
</dbReference>
<feature type="domain" description="Helicase C-terminal" evidence="40">
    <location>
        <begin position="1384"/>
        <end position="1558"/>
    </location>
</feature>
<keyword evidence="27" id="KW-0899">Viral immunoevasion</keyword>
<dbReference type="GO" id="GO:0004386">
    <property type="term" value="F:helicase activity"/>
    <property type="evidence" value="ECO:0007669"/>
    <property type="project" value="UniProtKB-KW"/>
</dbReference>
<dbReference type="Proteomes" id="UP000681956">
    <property type="component" value="Segment"/>
</dbReference>
<comment type="subcellular location">
    <subcellularLocation>
        <location evidence="33">Host cytoplasmic vesicle</location>
    </subcellularLocation>
    <subcellularLocation>
        <location evidence="3">Host nucleus</location>
    </subcellularLocation>
    <subcellularLocation>
        <location evidence="4">Virion</location>
    </subcellularLocation>
</comment>
<evidence type="ECO:0000256" key="17">
    <source>
        <dbReference type="ARBA" id="ARBA00022670"/>
    </source>
</evidence>
<comment type="catalytic activity">
    <reaction evidence="1">
        <text>Hydrolyzes glutaminyl bonds, and activity is further restricted by preferences for the amino acids in P6 - P1' that vary with the species of potyvirus, e.g. Glu-Xaa-Xaa-Tyr-Xaa-Gln-|-(Ser or Gly) for the enzyme from tobacco etch virus. The natural substrate is the viral polyprotein, but other proteins and oligopeptides containing the appropriate consensus sequence are also cleaved.</text>
        <dbReference type="EC" id="3.4.22.44"/>
    </reaction>
</comment>
<evidence type="ECO:0000313" key="45">
    <source>
        <dbReference type="Proteomes" id="UP000681956"/>
    </source>
</evidence>
<evidence type="ECO:0000256" key="30">
    <source>
        <dbReference type="ARBA" id="ARBA00029405"/>
    </source>
</evidence>
<keyword evidence="8" id="KW-0696">RNA-directed RNA polymerase</keyword>
<dbReference type="InterPro" id="IPR014001">
    <property type="entry name" value="Helicase_ATP-bd"/>
</dbReference>
<evidence type="ECO:0000256" key="37">
    <source>
        <dbReference type="SAM" id="Phobius"/>
    </source>
</evidence>
<evidence type="ECO:0000256" key="1">
    <source>
        <dbReference type="ARBA" id="ARBA00000785"/>
    </source>
</evidence>
<evidence type="ECO:0000256" key="8">
    <source>
        <dbReference type="ARBA" id="ARBA00022484"/>
    </source>
</evidence>
<dbReference type="GO" id="GO:0039694">
    <property type="term" value="P:viral RNA genome replication"/>
    <property type="evidence" value="ECO:0007669"/>
    <property type="project" value="InterPro"/>
</dbReference>
<dbReference type="Pfam" id="PF13608">
    <property type="entry name" value="Potyvirid-P3"/>
    <property type="match status" value="1"/>
</dbReference>
<evidence type="ECO:0000256" key="36">
    <source>
        <dbReference type="RuleBase" id="RU003351"/>
    </source>
</evidence>
<evidence type="ECO:0000256" key="5">
    <source>
        <dbReference type="ARBA" id="ARBA00006064"/>
    </source>
</evidence>
<keyword evidence="9" id="KW-1036">Host cytoplasmic vesicle</keyword>
<evidence type="ECO:0000256" key="3">
    <source>
        <dbReference type="ARBA" id="ARBA00004147"/>
    </source>
</evidence>
<evidence type="ECO:0000256" key="14">
    <source>
        <dbReference type="ARBA" id="ARBA00022562"/>
    </source>
</evidence>
<dbReference type="PROSITE" id="PS51436">
    <property type="entry name" value="POTYVIRUS_NIA_PRO"/>
    <property type="match status" value="1"/>
</dbReference>
<dbReference type="InterPro" id="IPR007094">
    <property type="entry name" value="RNA-dir_pol_PSvirus"/>
</dbReference>
<dbReference type="InterPro" id="IPR001730">
    <property type="entry name" value="Potyv_NIa-pro_dom"/>
</dbReference>
<dbReference type="SUPFAM" id="SSF52540">
    <property type="entry name" value="P-loop containing nucleoside triphosphate hydrolases"/>
    <property type="match status" value="2"/>
</dbReference>
<dbReference type="InterPro" id="IPR011545">
    <property type="entry name" value="DEAD/DEAH_box_helicase_dom"/>
</dbReference>
<comment type="function">
    <text evidence="32">Indispensable for virus replication.</text>
</comment>
<evidence type="ECO:0000259" key="39">
    <source>
        <dbReference type="PROSITE" id="PS51192"/>
    </source>
</evidence>
<keyword evidence="37" id="KW-0812">Transmembrane</keyword>
<keyword evidence="37" id="KW-1133">Transmembrane helix</keyword>
<evidence type="ECO:0000256" key="10">
    <source>
        <dbReference type="ARBA" id="ARBA00022497"/>
    </source>
</evidence>
<comment type="function">
    <text evidence="34">Mediates the cap-independent, EIF4E-dependent translation of viral genomic RNAs. Binds to the cap-binding site of host EIF4E and thus interferes with the host EIF4E-dependent mRNA export and translation. VPg-RNA directly binds EIF4E and is a template for transcription. Also forms trimeric complexes with EIF4E-EIF4G, which are templates for translation.</text>
</comment>
<keyword evidence="12" id="KW-0597">Phosphoprotein</keyword>
<comment type="similarity">
    <text evidence="5 36">Belongs to the potyviridae genome polyprotein family.</text>
</comment>
<evidence type="ECO:0000256" key="4">
    <source>
        <dbReference type="ARBA" id="ARBA00004328"/>
    </source>
</evidence>
<evidence type="ECO:0000259" key="43">
    <source>
        <dbReference type="PROSITE" id="PS51871"/>
    </source>
</evidence>
<dbReference type="PANTHER" id="PTHR18934:SF99">
    <property type="entry name" value="ATP-DEPENDENT RNA HELICASE DHX37-RELATED"/>
    <property type="match status" value="1"/>
</dbReference>
<keyword evidence="24" id="KW-0067">ATP-binding</keyword>
<evidence type="ECO:0000256" key="19">
    <source>
        <dbReference type="ARBA" id="ARBA00022695"/>
    </source>
</evidence>
<dbReference type="Gene3D" id="3.40.50.300">
    <property type="entry name" value="P-loop containing nucleotide triphosphate hydrolases"/>
    <property type="match status" value="2"/>
</dbReference>
<evidence type="ECO:0000256" key="7">
    <source>
        <dbReference type="ARBA" id="ARBA00022463"/>
    </source>
</evidence>
<evidence type="ECO:0000256" key="34">
    <source>
        <dbReference type="ARBA" id="ARBA00045403"/>
    </source>
</evidence>
<sequence length="3046" mass="347211">MAIFVGTIPILCNNRAQFIFERARLASQVALQERQSNLDKCFAKLDEITAAKALSPSNIKYVNKYFKNQKPKKPTKSVKRCVVSKKIIPLEREHIVDKIVSNISVEDKAHTELISKLPLARSKKQKTAKRMQRAISVSDGTLESLTNFVMNCAKRAKGAVEVCCINKRCNILRVKKTRFGTRLFVETNHERGKIVPVDCYIDNLTLHLLKIAERKAMVEKAHKLTNPIPGDSGLVVQVQENDGTSLHILRGHQEGELVWADKYISMSDAKQMTHCSNNSIKDKFWDGLNKGFKRFAQESHIHKCERNCDVETVGELCGLALQRLTKMNLTTCKDCVKESLELSDDQLQEWINDSKWDEAIRAIDDNRARIVNRSLALINAQPRYVANVCVTAEAIRMSTNLNEDPEKHMKKIVEYIAKGNTCKQQDVDNAMKEAIEVIRWFQNRTENIRSGETSTFRNKVSAKSHLNLALMNDKMLNEDGLYDWKSKAYHCKRFYAEFFQQIEPGTDYSKLQVRKHIRGDRILAIKNLIISTNVERMQKAMEAYCIERLSITKSCITTSYGNYLYPCCCVTLDDKTPAFSQFFLPIKNHLVIGNTGDAKYVNVPTKDEKLMIVKDGYCYLYIFLSMMLHLPESDAKDFTKMVRDQIIPVLGTWPTMKTLAVMCIYICALYPMLSQAELPVILVDHKYKTMHIVDSYGSASVHYHMLKMNTVSQLMLFARSDLGGELKDYNVGGDPENFFDALSSLPATPAARPVASSSNLIPEQSETSLFKRLVRASFCKDKFENLLLTEPILLCMSLVSVKTLIRLHTNGHFEHAIMLLIERDENMASIAAILELLGKKVSCAQALTHQIEFMHTAAFQIEHKIMNIHRRGSSYKFVNEMIQIMVARKSTDESLNNNGWNSSCDYMLRKKEEFYANLEDQLWQELSLLEKCLYKLWCTQSSMHRIKHVSPTTLKITKETYAQSAGRHMDMMSSTVKSFALACRRKVSNMKHFVEAKFCNIFLYSIKKLVPDLVSLINMMVVLTILFEIFGFVNRVLVENQQYKLLKASEESITFEKRLNLAYNACEFELGKKPNHAEFLSYLESNDKEAFNWYTHTEVQQQYSNDTTTKKIEQIIAFSTLLLMLFDQERSDALFRTLMKCKGVFSGLGQMVQQQSLDDIKDELLDKKMTVDFELKHEQGDDPVYKEDTFEKFWDRQVTFGRVVPHYRTGGTFIEFTREKCVECVNNIHNNTTSREFLVRGAVGSGKSTGLPYYLSKKGSVLLVEPTRPLTENVTAQISSSPFHARPTMRMRNKSIFGSSAISIMTTGFAFQLLANNHQLISTYDYIIFDECHVVDEHGMALYSLLNSVEYGGKILKVSATPPGQESDFQTQHEVTVNIESNLSFDDFVKQQSTGSNACVVSRGCNILIYVASYNEVDALSNLLIGKGYKVTKVDGRTMKAGDTKIQTCGSKNQPHFIVATNIIENGVTLDIDVVVDFGKKIVPELDCDNRMIVYKKQPISYGERIQRMGRVGRITKGHVLRVGHTEKGLADIPQLSATGAALLCFAHNLPVMTGNVVVSSLANCTLSQVRTAINFEIPYLVTLELVDHYGRMHPEVHSVLKQYKLRDSEIRLAKEAIPFGVVTKWIEAYKYEMMTGRSLAMERHVKIPFLVNGVPDKVYEQLHNVVQMCKKDREPIRVTLSSVQQTAYTLRTDIKALPRTLGFIEELITEERRKAMTFQAMSESPINASSFSMCSIFERLKKRYLQDFSHENIAILERVKAQIIEHARLAPTNFDEQYLQDYCGLTLVNQQSREDVARALNLRGKYKSKEILQDVVVCVSTLAAGATMLYTYFKGSYSIRVTQEGKANRKLRFKNARFKEHLKSAFGDDSELAANFGDAYRKKEPKKGKTRGMGTKTRKFTTFYNFDPEDYEILRILDPITGVTYDHNPYEVCMDEVSEQLFTDRMSKLANDEIDVVSTNKSDGIKAYFISQRLGKALQVDLTRHEPLAISDRTHNIMGYPEMAGTYRQTGQPRVIEVKSVPEKNEYSPVEFEGKTMIRGPRDYNPIGEIICSLTVDHASGDSTVFGLGYGPYIITNAHLFKKMGSLRVVTQHGVFNVKSIDSIKIRQAAGRDLIVIRMPKDYPPLPRRLSFRQPGKAEKVVMLGAQYKTDRVITTVSGESAVYPSPGSHFWKHWISTKAGSCGLPVVSLKDLCVLGIHNLGGCGTQENFFTSFPDNFVETMLKEENEIWDSNWQYNHESVTWGTLYLPDFKPEFPFQPKKSLATLVQEVMCQAREDNDDHQTWLTQNLCHNLRVVGKLPGNLITKHVVKGKCPYFQMFLSEHEEMEKFFRPLMGHYGKSCLNKLAFVKDFTKYTSEIEVGNVDTQVFERSLVNVEEILRKAGIESTDYITDAQTIVDSLNMKAATGALYGQKKSDYFEGYTIKDFEEVVIASCERLYKGKFGIWNGSLKAELRPIEKVHANKTRVFTAAPLDTLLGGKVCVDDFNNQFYDAHLKGPWTVGISKFYKGWDSLLKALPNDWIYCDADGSQFDSSLTPYLINACLRLRLQFLENWSVGKRMIRNYYTEIIYTPIATPDGSIIKKHKGNNSGQPSTVVDNTLMVIMTMQYTLLKLGVTFGEQDSMIKYFANGDDLLIAVRPDCERLLDSMSSHFLDLGLKYDFSSRTRIKEELSYMSHRGIERDGTFIPKLDPERIVAILEWSRAETNEDRLNAIVASMIEAWGYDELLVNIRRFYMWLTSQYPFTELAARGKVPYISELALRKLYLDIDANSDELEQYLYERDEGDYPCTFTCVEFQSSDRAQTAIVTAPDKDVDAGTSGNFKVPRPKQRMLTMRLPNIKGKPVININHLATYKPRQEDISNTRATQEQFQEWYNKIKQDYEKSDSEMEILLNGFMVWCIENSTSMDLQGVWTMMDGDEQVSYPIAPMIQHAKPTLRQIMHHFSDAAQVYIEMRNMQERYMPRYGRIRNLRDFNLASVAFDFFEVTSTTSSTAKEAYYQMKAAALANTTTRMFGLDGGVGTSETNTERHVATDVNQTFHNIHGTRMA</sequence>
<dbReference type="Gene3D" id="3.90.70.150">
    <property type="entry name" value="Helper component proteinase"/>
    <property type="match status" value="1"/>
</dbReference>
<dbReference type="RefSeq" id="YP_010087632.1">
    <property type="nucleotide sequence ID" value="NC_055568.1"/>
</dbReference>
<evidence type="ECO:0000256" key="16">
    <source>
        <dbReference type="ARBA" id="ARBA00022632"/>
    </source>
</evidence>
<evidence type="ECO:0000259" key="38">
    <source>
        <dbReference type="PROSITE" id="PS50507"/>
    </source>
</evidence>
<dbReference type="CDD" id="cd23175">
    <property type="entry name" value="ps-ssRNAv_Potyviridae_RdRp"/>
    <property type="match status" value="1"/>
</dbReference>
<feature type="transmembrane region" description="Helical" evidence="37">
    <location>
        <begin position="1296"/>
        <end position="1315"/>
    </location>
</feature>
<dbReference type="PROSITE" id="PS51194">
    <property type="entry name" value="HELICASE_CTER"/>
    <property type="match status" value="1"/>
</dbReference>
<feature type="domain" description="Peptidase S30" evidence="43">
    <location>
        <begin position="136"/>
        <end position="275"/>
    </location>
</feature>
<keyword evidence="37" id="KW-0472">Membrane</keyword>
<evidence type="ECO:0000256" key="33">
    <source>
        <dbReference type="ARBA" id="ARBA00034108"/>
    </source>
</evidence>
<comment type="catalytic activity">
    <reaction evidence="2">
        <text>Hydrolyzes a Gly-|-Gly bond at its own C-terminus, commonly in the sequence -Tyr-Xaa-Val-Gly-|-Gly, in the processing of the potyviral polyprotein.</text>
        <dbReference type="EC" id="3.4.22.45"/>
    </reaction>
</comment>
<keyword evidence="45" id="KW-1185">Reference proteome</keyword>
<organism evidence="44 45">
    <name type="scientific">Costus stripe mosaic virus</name>
    <dbReference type="NCBI Taxonomy" id="2591696"/>
    <lineage>
        <taxon>Viruses</taxon>
        <taxon>Riboviria</taxon>
        <taxon>Orthornavirae</taxon>
        <taxon>Pisuviricota</taxon>
        <taxon>Stelpaviricetes</taxon>
        <taxon>Patatavirales</taxon>
        <taxon>Potyviridae</taxon>
        <taxon>Potyvirus</taxon>
        <taxon>Potyvirus costus</taxon>
    </lineage>
</organism>
<dbReference type="EMBL" id="MK286375">
    <property type="protein sequence ID" value="QDF82349.1"/>
    <property type="molecule type" value="Genomic_RNA"/>
</dbReference>
<evidence type="ECO:0000256" key="18">
    <source>
        <dbReference type="ARBA" id="ARBA00022679"/>
    </source>
</evidence>
<evidence type="ECO:0000256" key="11">
    <source>
        <dbReference type="ARBA" id="ARBA00022520"/>
    </source>
</evidence>
<dbReference type="Pfam" id="PF01577">
    <property type="entry name" value="Peptidase_S30"/>
    <property type="match status" value="1"/>
</dbReference>
<evidence type="ECO:0000256" key="12">
    <source>
        <dbReference type="ARBA" id="ARBA00022553"/>
    </source>
</evidence>
<dbReference type="Pfam" id="PF00863">
    <property type="entry name" value="Peptidase_C4"/>
    <property type="match status" value="1"/>
</dbReference>
<dbReference type="InterPro" id="IPR009003">
    <property type="entry name" value="Peptidase_S1_PA"/>
</dbReference>
<evidence type="ECO:0000256" key="6">
    <source>
        <dbReference type="ARBA" id="ARBA00020107"/>
    </source>
</evidence>
<evidence type="ECO:0000256" key="25">
    <source>
        <dbReference type="ARBA" id="ARBA00022844"/>
    </source>
</evidence>
<dbReference type="InterPro" id="IPR042308">
    <property type="entry name" value="HC_PRO_CPD_sf"/>
</dbReference>
<dbReference type="SMART" id="SM00487">
    <property type="entry name" value="DEXDc"/>
    <property type="match status" value="1"/>
</dbReference>
<evidence type="ECO:0000256" key="27">
    <source>
        <dbReference type="ARBA" id="ARBA00023280"/>
    </source>
</evidence>
<evidence type="ECO:0000259" key="40">
    <source>
        <dbReference type="PROSITE" id="PS51194"/>
    </source>
</evidence>
<dbReference type="PRINTS" id="PR00966">
    <property type="entry name" value="NIAPOTYPTASE"/>
</dbReference>
<dbReference type="PANTHER" id="PTHR18934">
    <property type="entry name" value="ATP-DEPENDENT RNA HELICASE"/>
    <property type="match status" value="1"/>
</dbReference>
<evidence type="ECO:0000259" key="41">
    <source>
        <dbReference type="PROSITE" id="PS51436"/>
    </source>
</evidence>
<keyword evidence="13" id="KW-0167">Capsid protein</keyword>
<dbReference type="InterPro" id="IPR043502">
    <property type="entry name" value="DNA/RNA_pol_sf"/>
</dbReference>
<dbReference type="Pfam" id="PF08440">
    <property type="entry name" value="Poty_PP"/>
    <property type="match status" value="1"/>
</dbReference>
<keyword evidence="11" id="KW-0191">Covalent protein-RNA linkage</keyword>
<dbReference type="InterPro" id="IPR002540">
    <property type="entry name" value="Pept_S30_P1_potyvir"/>
</dbReference>
<keyword evidence="7" id="KW-0941">Suppressor of RNA silencing</keyword>
<comment type="function">
    <text evidence="29">An RNA-dependent RNA polymerase that plays an essential role in the virus replication.</text>
</comment>
<feature type="active site" description="For helper component proteinase activity" evidence="35">
    <location>
        <position position="618"/>
    </location>
</feature>
<dbReference type="GO" id="GO:0016818">
    <property type="term" value="F:hydrolase activity, acting on acid anhydrides, in phosphorus-containing anhydrides"/>
    <property type="evidence" value="ECO:0007669"/>
    <property type="project" value="InterPro"/>
</dbReference>
<dbReference type="SUPFAM" id="SSF50494">
    <property type="entry name" value="Trypsin-like serine proteases"/>
    <property type="match status" value="1"/>
</dbReference>
<dbReference type="GO" id="GO:0052170">
    <property type="term" value="P:symbiont-mediated suppression of host innate immune response"/>
    <property type="evidence" value="ECO:0007669"/>
    <property type="project" value="UniProtKB-KW"/>
</dbReference>